<keyword evidence="1" id="KW-0732">Signal</keyword>
<keyword evidence="3" id="KW-1185">Reference proteome</keyword>
<dbReference type="EMBL" id="JAVFKD010000012">
    <property type="protein sequence ID" value="KAK5993336.1"/>
    <property type="molecule type" value="Genomic_DNA"/>
</dbReference>
<feature type="signal peptide" evidence="1">
    <location>
        <begin position="1"/>
        <end position="18"/>
    </location>
</feature>
<evidence type="ECO:0000256" key="1">
    <source>
        <dbReference type="SAM" id="SignalP"/>
    </source>
</evidence>
<evidence type="ECO:0000313" key="2">
    <source>
        <dbReference type="EMBL" id="KAK5993336.1"/>
    </source>
</evidence>
<name>A0ABR0SNM4_9HYPO</name>
<accession>A0ABR0SNM4</accession>
<organism evidence="2 3">
    <name type="scientific">Cladobotryum mycophilum</name>
    <dbReference type="NCBI Taxonomy" id="491253"/>
    <lineage>
        <taxon>Eukaryota</taxon>
        <taxon>Fungi</taxon>
        <taxon>Dikarya</taxon>
        <taxon>Ascomycota</taxon>
        <taxon>Pezizomycotina</taxon>
        <taxon>Sordariomycetes</taxon>
        <taxon>Hypocreomycetidae</taxon>
        <taxon>Hypocreales</taxon>
        <taxon>Hypocreaceae</taxon>
        <taxon>Cladobotryum</taxon>
    </lineage>
</organism>
<evidence type="ECO:0000313" key="3">
    <source>
        <dbReference type="Proteomes" id="UP001338125"/>
    </source>
</evidence>
<dbReference type="Proteomes" id="UP001338125">
    <property type="component" value="Unassembled WGS sequence"/>
</dbReference>
<proteinExistence type="predicted"/>
<gene>
    <name evidence="2" type="ORF">PT974_06765</name>
</gene>
<protein>
    <submittedName>
        <fullName evidence="2">Uncharacterized protein</fullName>
    </submittedName>
</protein>
<reference evidence="2 3" key="1">
    <citation type="submission" date="2024-01" db="EMBL/GenBank/DDBJ databases">
        <title>Complete genome of Cladobotryum mycophilum ATHUM6906.</title>
        <authorList>
            <person name="Christinaki A.C."/>
            <person name="Myridakis A.I."/>
            <person name="Kouvelis V.N."/>
        </authorList>
    </citation>
    <scope>NUCLEOTIDE SEQUENCE [LARGE SCALE GENOMIC DNA]</scope>
    <source>
        <strain evidence="2 3">ATHUM6906</strain>
    </source>
</reference>
<feature type="chain" id="PRO_5045869327" evidence="1">
    <location>
        <begin position="19"/>
        <end position="258"/>
    </location>
</feature>
<sequence length="258" mass="28438">MRRGILFSLLVATSLVQCLSSSSQPNDQESSILWTPVYIKHSCSHVACDYSLVFHDDHGSRKSCNFTARKTGNELTGSVDLTNLNCDGLTSYTISGKYDVNAGGLVVTALGDDSGQETSFTISSRPPQPTHKLADLKRDGQKSLDYAPDWTLRDVIRKIRPNNRIWLSFHIASEGYDSAWCNMLVHVQSDPRTAPFAQESCAGSNFTVSWGYMGENDGGIMTLFNPEGTRQSWFGWNHVNSAEHLNDAGPNPTEDVLV</sequence>
<comment type="caution">
    <text evidence="2">The sequence shown here is derived from an EMBL/GenBank/DDBJ whole genome shotgun (WGS) entry which is preliminary data.</text>
</comment>